<dbReference type="Proteomes" id="UP001055025">
    <property type="component" value="Unassembled WGS sequence"/>
</dbReference>
<gene>
    <name evidence="1" type="ORF">ATOP_07400</name>
</gene>
<accession>A0AAV5B0C4</accession>
<protein>
    <submittedName>
        <fullName evidence="1">Uncharacterized protein</fullName>
    </submittedName>
</protein>
<sequence>MTTETGAAVPRGAGIGVAYRDLRAGAAGAIAGALDVLDGVAARGGVCTAEGLNLAALAVERAKVVHEATDWEAHEAETEALGTLCRIMEDASPGRLMVAPGELGALRACVARALAAAS</sequence>
<organism evidence="1 2">
    <name type="scientific">Granulimonas faecalis</name>
    <dbReference type="NCBI Taxonomy" id="2894155"/>
    <lineage>
        <taxon>Bacteria</taxon>
        <taxon>Bacillati</taxon>
        <taxon>Actinomycetota</taxon>
        <taxon>Coriobacteriia</taxon>
        <taxon>Coriobacteriales</taxon>
        <taxon>Kribbibacteriaceae</taxon>
        <taxon>Granulimonas</taxon>
    </lineage>
</organism>
<keyword evidence="2" id="KW-1185">Reference proteome</keyword>
<evidence type="ECO:0000313" key="1">
    <source>
        <dbReference type="EMBL" id="GJM55085.1"/>
    </source>
</evidence>
<evidence type="ECO:0000313" key="2">
    <source>
        <dbReference type="Proteomes" id="UP001055025"/>
    </source>
</evidence>
<dbReference type="AlphaFoldDB" id="A0AAV5B0C4"/>
<comment type="caution">
    <text evidence="1">The sequence shown here is derived from an EMBL/GenBank/DDBJ whole genome shotgun (WGS) entry which is preliminary data.</text>
</comment>
<proteinExistence type="predicted"/>
<dbReference type="RefSeq" id="WP_265590698.1">
    <property type="nucleotide sequence ID" value="NZ_BQKC01000001.1"/>
</dbReference>
<reference evidence="1" key="1">
    <citation type="journal article" date="2022" name="Int. J. Syst. Evol. Microbiol.">
        <title>Granulimonas faecalis gen. nov., sp. nov., and Leptogranulimonas caecicola gen. nov., sp. nov., novel lactate-producing Atopobiaceae bacteria isolated from mouse intestines, and an emended description of the family Atopobiaceae.</title>
        <authorList>
            <person name="Morinaga K."/>
            <person name="Kusada H."/>
            <person name="Sakamoto S."/>
            <person name="Murakami T."/>
            <person name="Toyoda A."/>
            <person name="Mori H."/>
            <person name="Meng X.Y."/>
            <person name="Takashino M."/>
            <person name="Murotomi K."/>
            <person name="Tamaki H."/>
        </authorList>
    </citation>
    <scope>NUCLEOTIDE SEQUENCE</scope>
    <source>
        <strain evidence="1">OPF53</strain>
    </source>
</reference>
<dbReference type="EMBL" id="BQKC01000001">
    <property type="protein sequence ID" value="GJM55085.1"/>
    <property type="molecule type" value="Genomic_DNA"/>
</dbReference>
<name>A0AAV5B0C4_9ACTN</name>